<dbReference type="PROSITE" id="PS00108">
    <property type="entry name" value="PROTEIN_KINASE_ST"/>
    <property type="match status" value="1"/>
</dbReference>
<dbReference type="InterPro" id="IPR011009">
    <property type="entry name" value="Kinase-like_dom_sf"/>
</dbReference>
<dbReference type="EMBL" id="MU129012">
    <property type="protein sequence ID" value="KAF9510687.1"/>
    <property type="molecule type" value="Genomic_DNA"/>
</dbReference>
<dbReference type="AlphaFoldDB" id="A0A9P6ARM9"/>
<dbReference type="GO" id="GO:0005524">
    <property type="term" value="F:ATP binding"/>
    <property type="evidence" value="ECO:0007669"/>
    <property type="project" value="InterPro"/>
</dbReference>
<dbReference type="Pfam" id="PF00069">
    <property type="entry name" value="Pkinase"/>
    <property type="match status" value="1"/>
</dbReference>
<dbReference type="SUPFAM" id="SSF56112">
    <property type="entry name" value="Protein kinase-like (PK-like)"/>
    <property type="match status" value="1"/>
</dbReference>
<dbReference type="OrthoDB" id="5966500at2759"/>
<dbReference type="Gene3D" id="1.10.510.10">
    <property type="entry name" value="Transferase(Phosphotransferase) domain 1"/>
    <property type="match status" value="1"/>
</dbReference>
<proteinExistence type="predicted"/>
<evidence type="ECO:0000259" key="1">
    <source>
        <dbReference type="PROSITE" id="PS50011"/>
    </source>
</evidence>
<reference evidence="2" key="1">
    <citation type="journal article" date="2020" name="Nat. Commun.">
        <title>Large-scale genome sequencing of mycorrhizal fungi provides insights into the early evolution of symbiotic traits.</title>
        <authorList>
            <person name="Miyauchi S."/>
            <person name="Kiss E."/>
            <person name="Kuo A."/>
            <person name="Drula E."/>
            <person name="Kohler A."/>
            <person name="Sanchez-Garcia M."/>
            <person name="Morin E."/>
            <person name="Andreopoulos B."/>
            <person name="Barry K.W."/>
            <person name="Bonito G."/>
            <person name="Buee M."/>
            <person name="Carver A."/>
            <person name="Chen C."/>
            <person name="Cichocki N."/>
            <person name="Clum A."/>
            <person name="Culley D."/>
            <person name="Crous P.W."/>
            <person name="Fauchery L."/>
            <person name="Girlanda M."/>
            <person name="Hayes R.D."/>
            <person name="Keri Z."/>
            <person name="LaButti K."/>
            <person name="Lipzen A."/>
            <person name="Lombard V."/>
            <person name="Magnuson J."/>
            <person name="Maillard F."/>
            <person name="Murat C."/>
            <person name="Nolan M."/>
            <person name="Ohm R.A."/>
            <person name="Pangilinan J."/>
            <person name="Pereira M.F."/>
            <person name="Perotto S."/>
            <person name="Peter M."/>
            <person name="Pfister S."/>
            <person name="Riley R."/>
            <person name="Sitrit Y."/>
            <person name="Stielow J.B."/>
            <person name="Szollosi G."/>
            <person name="Zifcakova L."/>
            <person name="Stursova M."/>
            <person name="Spatafora J.W."/>
            <person name="Tedersoo L."/>
            <person name="Vaario L.M."/>
            <person name="Yamada A."/>
            <person name="Yan M."/>
            <person name="Wang P."/>
            <person name="Xu J."/>
            <person name="Bruns T."/>
            <person name="Baldrian P."/>
            <person name="Vilgalys R."/>
            <person name="Dunand C."/>
            <person name="Henrissat B."/>
            <person name="Grigoriev I.V."/>
            <person name="Hibbett D."/>
            <person name="Nagy L.G."/>
            <person name="Martin F.M."/>
        </authorList>
    </citation>
    <scope>NUCLEOTIDE SEQUENCE</scope>
    <source>
        <strain evidence="2">UP504</strain>
    </source>
</reference>
<dbReference type="PROSITE" id="PS50011">
    <property type="entry name" value="PROTEIN_KINASE_DOM"/>
    <property type="match status" value="1"/>
</dbReference>
<protein>
    <recommendedName>
        <fullName evidence="1">Protein kinase domain-containing protein</fullName>
    </recommendedName>
</protein>
<dbReference type="InterPro" id="IPR051681">
    <property type="entry name" value="Ser/Thr_Kinases-Pseudokinases"/>
</dbReference>
<evidence type="ECO:0000313" key="2">
    <source>
        <dbReference type="EMBL" id="KAF9510687.1"/>
    </source>
</evidence>
<keyword evidence="3" id="KW-1185">Reference proteome</keyword>
<dbReference type="InterPro" id="IPR008271">
    <property type="entry name" value="Ser/Thr_kinase_AS"/>
</dbReference>
<name>A0A9P6ARM9_9AGAM</name>
<dbReference type="PANTHER" id="PTHR44329">
    <property type="entry name" value="SERINE/THREONINE-PROTEIN KINASE TNNI3K-RELATED"/>
    <property type="match status" value="1"/>
</dbReference>
<comment type="caution">
    <text evidence="2">The sequence shown here is derived from an EMBL/GenBank/DDBJ whole genome shotgun (WGS) entry which is preliminary data.</text>
</comment>
<sequence length="108" mass="11604">MTVVRGLCAGVQYLHCCNPPIVHGDIKPSNVLIDEYGEAVLSDFGFTRIRHGLTRTGTRSTGLGTLRYLAPEVFSGEVPRATLATDIYSLALTIWGLASSRIAICAPI</sequence>
<evidence type="ECO:0000313" key="3">
    <source>
        <dbReference type="Proteomes" id="UP000886523"/>
    </source>
</evidence>
<gene>
    <name evidence="2" type="ORF">BS47DRAFT_1407227</name>
</gene>
<dbReference type="Proteomes" id="UP000886523">
    <property type="component" value="Unassembled WGS sequence"/>
</dbReference>
<accession>A0A9P6ARM9</accession>
<feature type="domain" description="Protein kinase" evidence="1">
    <location>
        <begin position="1"/>
        <end position="108"/>
    </location>
</feature>
<dbReference type="InterPro" id="IPR000719">
    <property type="entry name" value="Prot_kinase_dom"/>
</dbReference>
<organism evidence="2 3">
    <name type="scientific">Hydnum rufescens UP504</name>
    <dbReference type="NCBI Taxonomy" id="1448309"/>
    <lineage>
        <taxon>Eukaryota</taxon>
        <taxon>Fungi</taxon>
        <taxon>Dikarya</taxon>
        <taxon>Basidiomycota</taxon>
        <taxon>Agaricomycotina</taxon>
        <taxon>Agaricomycetes</taxon>
        <taxon>Cantharellales</taxon>
        <taxon>Hydnaceae</taxon>
        <taxon>Hydnum</taxon>
    </lineage>
</organism>
<dbReference type="PANTHER" id="PTHR44329:SF256">
    <property type="entry name" value="PAS DOMAIN-CONTAINING PROTEIN TYROSINE KINASE FAMILY PROTEIN"/>
    <property type="match status" value="1"/>
</dbReference>
<dbReference type="GO" id="GO:0004674">
    <property type="term" value="F:protein serine/threonine kinase activity"/>
    <property type="evidence" value="ECO:0007669"/>
    <property type="project" value="TreeGrafter"/>
</dbReference>